<evidence type="ECO:0000256" key="10">
    <source>
        <dbReference type="SAM" id="Phobius"/>
    </source>
</evidence>
<evidence type="ECO:0000256" key="2">
    <source>
        <dbReference type="ARBA" id="ARBA00004687"/>
    </source>
</evidence>
<keyword evidence="13" id="KW-1185">Reference proteome</keyword>
<dbReference type="UniPathway" id="UPA00196"/>
<evidence type="ECO:0000256" key="9">
    <source>
        <dbReference type="ARBA" id="ARBA00023180"/>
    </source>
</evidence>
<evidence type="ECO:0000313" key="11">
    <source>
        <dbReference type="EMBL" id="JAV81278.1"/>
    </source>
</evidence>
<gene>
    <name evidence="12" type="ORF">PPYR_09707</name>
</gene>
<feature type="transmembrane region" description="Helical" evidence="10">
    <location>
        <begin position="21"/>
        <end position="44"/>
    </location>
</feature>
<keyword evidence="5 10" id="KW-0812">Transmembrane</keyword>
<evidence type="ECO:0000313" key="13">
    <source>
        <dbReference type="Proteomes" id="UP000327044"/>
    </source>
</evidence>
<dbReference type="FunCoup" id="A0A1Y1M8C4">
    <property type="interactions" value="2026"/>
</dbReference>
<comment type="subcellular location">
    <subcellularLocation>
        <location evidence="1">Endoplasmic reticulum membrane</location>
        <topology evidence="1">Multi-pass membrane protein</topology>
    </subcellularLocation>
</comment>
<evidence type="ECO:0000256" key="5">
    <source>
        <dbReference type="ARBA" id="ARBA00022692"/>
    </source>
</evidence>
<keyword evidence="7 10" id="KW-1133">Transmembrane helix</keyword>
<dbReference type="GO" id="GO:0006506">
    <property type="term" value="P:GPI anchor biosynthetic process"/>
    <property type="evidence" value="ECO:0007669"/>
    <property type="project" value="UniProtKB-UniPathway"/>
</dbReference>
<dbReference type="InterPro" id="IPR019540">
    <property type="entry name" value="PtdIno-glycan_biosynth_class_S"/>
</dbReference>
<name>A0A1Y1M8C4_PHOPY</name>
<dbReference type="InParanoid" id="A0A1Y1M8C4"/>
<dbReference type="PANTHER" id="PTHR21072:SF13">
    <property type="entry name" value="GPI TRANSAMIDASE COMPONENT PIG-S"/>
    <property type="match status" value="1"/>
</dbReference>
<comment type="pathway">
    <text evidence="2">Glycolipid biosynthesis; glycosylphosphatidylinositol-anchor biosynthesis.</text>
</comment>
<protein>
    <recommendedName>
        <fullName evidence="14">GPI transamidase component PIG-S</fullName>
    </recommendedName>
</protein>
<dbReference type="PANTHER" id="PTHR21072">
    <property type="entry name" value="GPI TRANSAMIDASE COMPONENT PIG-S"/>
    <property type="match status" value="1"/>
</dbReference>
<evidence type="ECO:0000256" key="1">
    <source>
        <dbReference type="ARBA" id="ARBA00004477"/>
    </source>
</evidence>
<evidence type="ECO:0000313" key="12">
    <source>
        <dbReference type="EMBL" id="KAB0798714.1"/>
    </source>
</evidence>
<reference evidence="12 13" key="2">
    <citation type="journal article" date="2018" name="Elife">
        <title>Firefly genomes illuminate parallel origins of bioluminescence in beetles.</title>
        <authorList>
            <person name="Fallon T.R."/>
            <person name="Lower S.E."/>
            <person name="Chang C.H."/>
            <person name="Bessho-Uehara M."/>
            <person name="Martin G.J."/>
            <person name="Bewick A.J."/>
            <person name="Behringer M."/>
            <person name="Debat H.J."/>
            <person name="Wong I."/>
            <person name="Day J.C."/>
            <person name="Suvorov A."/>
            <person name="Silva C.J."/>
            <person name="Stanger-Hall K.F."/>
            <person name="Hall D.W."/>
            <person name="Schmitz R.J."/>
            <person name="Nelson D.R."/>
            <person name="Lewis S.M."/>
            <person name="Shigenobu S."/>
            <person name="Bybee S.M."/>
            <person name="Larracuente A.M."/>
            <person name="Oba Y."/>
            <person name="Weng J.K."/>
        </authorList>
    </citation>
    <scope>NUCLEOTIDE SEQUENCE [LARGE SCALE GENOMIC DNA]</scope>
    <source>
        <strain evidence="12">1611_PpyrPB1</strain>
        <tissue evidence="12">Whole body</tissue>
    </source>
</reference>
<keyword evidence="6" id="KW-0256">Endoplasmic reticulum</keyword>
<evidence type="ECO:0008006" key="14">
    <source>
        <dbReference type="Google" id="ProtNLM"/>
    </source>
</evidence>
<evidence type="ECO:0000256" key="7">
    <source>
        <dbReference type="ARBA" id="ARBA00022989"/>
    </source>
</evidence>
<accession>A0A1Y1M8C4</accession>
<reference evidence="11" key="1">
    <citation type="journal article" date="2016" name="Sci. Rep.">
        <title>Molecular characterization of firefly nuptial gifts: a multi-omics approach sheds light on postcopulatory sexual selection.</title>
        <authorList>
            <person name="Al-Wathiqui N."/>
            <person name="Fallon T.R."/>
            <person name="South A."/>
            <person name="Weng J.K."/>
            <person name="Lewis S.M."/>
        </authorList>
    </citation>
    <scope>NUCLEOTIDE SEQUENCE</scope>
</reference>
<evidence type="ECO:0000256" key="3">
    <source>
        <dbReference type="ARBA" id="ARBA00005316"/>
    </source>
</evidence>
<proteinExistence type="inferred from homology"/>
<dbReference type="Pfam" id="PF10510">
    <property type="entry name" value="PIG-S"/>
    <property type="match status" value="1"/>
</dbReference>
<dbReference type="GO" id="GO:0042765">
    <property type="term" value="C:GPI-anchor transamidase complex"/>
    <property type="evidence" value="ECO:0007669"/>
    <property type="project" value="InterPro"/>
</dbReference>
<evidence type="ECO:0000256" key="4">
    <source>
        <dbReference type="ARBA" id="ARBA00022502"/>
    </source>
</evidence>
<keyword evidence="8 10" id="KW-0472">Membrane</keyword>
<dbReference type="OrthoDB" id="28748at2759"/>
<dbReference type="AlphaFoldDB" id="A0A1Y1M8C4"/>
<keyword evidence="4" id="KW-0337">GPI-anchor biosynthesis</keyword>
<evidence type="ECO:0000256" key="8">
    <source>
        <dbReference type="ARBA" id="ARBA00023136"/>
    </source>
</evidence>
<dbReference type="Proteomes" id="UP000327044">
    <property type="component" value="Unassembled WGS sequence"/>
</dbReference>
<dbReference type="EMBL" id="GEZM01039708">
    <property type="protein sequence ID" value="JAV81278.1"/>
    <property type="molecule type" value="Transcribed_RNA"/>
</dbReference>
<comment type="similarity">
    <text evidence="3">Belongs to the PIGS family.</text>
</comment>
<dbReference type="EMBL" id="VVIM01000006">
    <property type="protein sequence ID" value="KAB0798714.1"/>
    <property type="molecule type" value="Genomic_DNA"/>
</dbReference>
<organism evidence="11">
    <name type="scientific">Photinus pyralis</name>
    <name type="common">Common eastern firefly</name>
    <name type="synonym">Lampyris pyralis</name>
    <dbReference type="NCBI Taxonomy" id="7054"/>
    <lineage>
        <taxon>Eukaryota</taxon>
        <taxon>Metazoa</taxon>
        <taxon>Ecdysozoa</taxon>
        <taxon>Arthropoda</taxon>
        <taxon>Hexapoda</taxon>
        <taxon>Insecta</taxon>
        <taxon>Pterygota</taxon>
        <taxon>Neoptera</taxon>
        <taxon>Endopterygota</taxon>
        <taxon>Coleoptera</taxon>
        <taxon>Polyphaga</taxon>
        <taxon>Elateriformia</taxon>
        <taxon>Elateroidea</taxon>
        <taxon>Lampyridae</taxon>
        <taxon>Lampyrinae</taxon>
        <taxon>Photinus</taxon>
    </lineage>
</organism>
<sequence>MTKKEKEEESSFDITKKDPEAIYRLYSILSFIIVLVGVGLPVWWMTTRVYRASLPLREIYEFELKNRTNQVYGLPLSVEYDVLITIVNPTPQFLHVDLDGELIDLNLQPMLNLLDGVIDFSVKTQWLYLTELGVAPKKVDDFYILTQEQLPHVITPLEKKLWSHMSQKPCINLVLYITPCKTPLYILDENNTKLPTNSFLSPRWGGVTILNPSPEACQSGIFEPQLSWIINIFTKYLQHLLKLDSNSKSDIDKFALAKSMDMLNSTRRTLKSLAQLLSEINSIVISDDVAERISLAVSKANEAEEYLDGGKLQLGLDAAKIAFLNSEAAFSDPSLLALLYFPDDQKYAVYIPLFLPIVIPVVWSLMSVKSWYSPPVKLKAE</sequence>
<evidence type="ECO:0000256" key="6">
    <source>
        <dbReference type="ARBA" id="ARBA00022824"/>
    </source>
</evidence>
<dbReference type="GO" id="GO:0016255">
    <property type="term" value="P:attachment of GPI anchor to protein"/>
    <property type="evidence" value="ECO:0007669"/>
    <property type="project" value="InterPro"/>
</dbReference>
<reference evidence="12" key="3">
    <citation type="submission" date="2019-08" db="EMBL/GenBank/DDBJ databases">
        <authorList>
            <consortium name="Photinus pyralis genome working group"/>
            <person name="Fallon T.R."/>
            <person name="Sander Lower S.E."/>
            <person name="Weng J.-K."/>
        </authorList>
    </citation>
    <scope>NUCLEOTIDE SEQUENCE</scope>
    <source>
        <strain evidence="12">1611_PpyrPB1</strain>
        <tissue evidence="12">Whole body</tissue>
    </source>
</reference>
<keyword evidence="9" id="KW-0325">Glycoprotein</keyword>